<dbReference type="AlphaFoldDB" id="A0A9N8N6Z2"/>
<name>A0A9N8N6Z2_9BURK</name>
<keyword evidence="3" id="KW-1185">Reference proteome</keyword>
<comment type="caution">
    <text evidence="2">The sequence shown here is derived from an EMBL/GenBank/DDBJ whole genome shotgun (WGS) entry which is preliminary data.</text>
</comment>
<sequence>MLAENLHCDGALAGDHVRIVEGVNKRQTAFFLQLHRVPVCIAIRLAELHHLDRCSAMRAHRIDLHLRRRHRHDDDRLHTHPGRRQRHALRMIARRRGNHPAFQRLRRNVRHLVVRAAHLEREHRLVVLALQINRIGKACRQIRRAFEFGLAGHVVDARGQGFLQVVVGSHAGGAVRFARQERVNDSANGARSGLQRIGGSRPPRPTRPFGWRIVRVRLQAPFCAKTLKVPPQLRFQASTRGWIMG</sequence>
<accession>A0A9N8N6Z2</accession>
<reference evidence="2" key="1">
    <citation type="submission" date="2021-02" db="EMBL/GenBank/DDBJ databases">
        <authorList>
            <person name="Vanwijnsberghe S."/>
        </authorList>
    </citation>
    <scope>NUCLEOTIDE SEQUENCE</scope>
    <source>
        <strain evidence="2">R-70211</strain>
    </source>
</reference>
<dbReference type="EMBL" id="CAJNAS010000031">
    <property type="protein sequence ID" value="CAE6960973.1"/>
    <property type="molecule type" value="Genomic_DNA"/>
</dbReference>
<organism evidence="2 3">
    <name type="scientific">Paraburkholderia domus</name>
    <dbReference type="NCBI Taxonomy" id="2793075"/>
    <lineage>
        <taxon>Bacteria</taxon>
        <taxon>Pseudomonadati</taxon>
        <taxon>Pseudomonadota</taxon>
        <taxon>Betaproteobacteria</taxon>
        <taxon>Burkholderiales</taxon>
        <taxon>Burkholderiaceae</taxon>
        <taxon>Paraburkholderia</taxon>
    </lineage>
</organism>
<evidence type="ECO:0000313" key="3">
    <source>
        <dbReference type="Proteomes" id="UP000675121"/>
    </source>
</evidence>
<dbReference type="Proteomes" id="UP000675121">
    <property type="component" value="Unassembled WGS sequence"/>
</dbReference>
<evidence type="ECO:0000313" key="2">
    <source>
        <dbReference type="EMBL" id="CAE6960973.1"/>
    </source>
</evidence>
<proteinExistence type="predicted"/>
<gene>
    <name evidence="2" type="ORF">R70211_06951</name>
</gene>
<evidence type="ECO:0000256" key="1">
    <source>
        <dbReference type="SAM" id="MobiDB-lite"/>
    </source>
</evidence>
<feature type="region of interest" description="Disordered" evidence="1">
    <location>
        <begin position="187"/>
        <end position="206"/>
    </location>
</feature>
<protein>
    <submittedName>
        <fullName evidence="2">Uncharacterized protein</fullName>
    </submittedName>
</protein>